<gene>
    <name evidence="1" type="ORF">TNIN_136001</name>
</gene>
<protein>
    <submittedName>
        <fullName evidence="1">Uncharacterized protein</fullName>
    </submittedName>
</protein>
<comment type="caution">
    <text evidence="1">The sequence shown here is derived from an EMBL/GenBank/DDBJ whole genome shotgun (WGS) entry which is preliminary data.</text>
</comment>
<evidence type="ECO:0000313" key="1">
    <source>
        <dbReference type="EMBL" id="GFY50864.1"/>
    </source>
</evidence>
<evidence type="ECO:0000313" key="2">
    <source>
        <dbReference type="Proteomes" id="UP000886998"/>
    </source>
</evidence>
<dbReference type="AlphaFoldDB" id="A0A8X6XE81"/>
<keyword evidence="2" id="KW-1185">Reference proteome</keyword>
<sequence length="152" mass="18107">MIKYLGTSTQSRTIHKKLPLNLISKVWRKKTQPKISIIHLKNKERNIRKISQKFHFKINIGCRDRVRSSKIRMRMNQDPRHVCGKKFHQHGIGTVSAYFCDTSEIFFLERRHGRLHHLMARNHQVLQQNSGFLHFKRLRTFSGIGLKKKRIV</sequence>
<proteinExistence type="predicted"/>
<dbReference type="Proteomes" id="UP000886998">
    <property type="component" value="Unassembled WGS sequence"/>
</dbReference>
<accession>A0A8X6XE81</accession>
<name>A0A8X6XE81_9ARAC</name>
<reference evidence="1" key="1">
    <citation type="submission" date="2020-08" db="EMBL/GenBank/DDBJ databases">
        <title>Multicomponent nature underlies the extraordinary mechanical properties of spider dragline silk.</title>
        <authorList>
            <person name="Kono N."/>
            <person name="Nakamura H."/>
            <person name="Mori M."/>
            <person name="Yoshida Y."/>
            <person name="Ohtoshi R."/>
            <person name="Malay A.D."/>
            <person name="Moran D.A.P."/>
            <person name="Tomita M."/>
            <person name="Numata K."/>
            <person name="Arakawa K."/>
        </authorList>
    </citation>
    <scope>NUCLEOTIDE SEQUENCE</scope>
</reference>
<organism evidence="1 2">
    <name type="scientific">Trichonephila inaurata madagascariensis</name>
    <dbReference type="NCBI Taxonomy" id="2747483"/>
    <lineage>
        <taxon>Eukaryota</taxon>
        <taxon>Metazoa</taxon>
        <taxon>Ecdysozoa</taxon>
        <taxon>Arthropoda</taxon>
        <taxon>Chelicerata</taxon>
        <taxon>Arachnida</taxon>
        <taxon>Araneae</taxon>
        <taxon>Araneomorphae</taxon>
        <taxon>Entelegynae</taxon>
        <taxon>Araneoidea</taxon>
        <taxon>Nephilidae</taxon>
        <taxon>Trichonephila</taxon>
        <taxon>Trichonephila inaurata</taxon>
    </lineage>
</organism>
<dbReference type="EMBL" id="BMAV01007764">
    <property type="protein sequence ID" value="GFY50864.1"/>
    <property type="molecule type" value="Genomic_DNA"/>
</dbReference>